<evidence type="ECO:0000313" key="3">
    <source>
        <dbReference type="Proteomes" id="UP000001693"/>
    </source>
</evidence>
<dbReference type="InterPro" id="IPR035923">
    <property type="entry name" value="TT1751-like_sf"/>
</dbReference>
<dbReference type="EMBL" id="CP001013">
    <property type="protein sequence ID" value="ACB32598.1"/>
    <property type="molecule type" value="Genomic_DNA"/>
</dbReference>
<organism evidence="2 3">
    <name type="scientific">Leptothrix cholodnii (strain ATCC 51168 / LMG 8142 / SP-6)</name>
    <name type="common">Leptothrix discophora (strain SP-6)</name>
    <dbReference type="NCBI Taxonomy" id="395495"/>
    <lineage>
        <taxon>Bacteria</taxon>
        <taxon>Pseudomonadati</taxon>
        <taxon>Pseudomonadota</taxon>
        <taxon>Betaproteobacteria</taxon>
        <taxon>Burkholderiales</taxon>
        <taxon>Sphaerotilaceae</taxon>
        <taxon>Leptothrix</taxon>
    </lineage>
</organism>
<dbReference type="STRING" id="395495.Lcho_0323"/>
<dbReference type="KEGG" id="lch:Lcho_0323"/>
<dbReference type="OrthoDB" id="9151292at2"/>
<evidence type="ECO:0008006" key="4">
    <source>
        <dbReference type="Google" id="ProtNLM"/>
    </source>
</evidence>
<name>B1XW71_LEPCP</name>
<reference evidence="2 3" key="1">
    <citation type="submission" date="2008-03" db="EMBL/GenBank/DDBJ databases">
        <title>Complete sequence of Leptothrix cholodnii SP-6.</title>
        <authorList>
            <consortium name="US DOE Joint Genome Institute"/>
            <person name="Copeland A."/>
            <person name="Lucas S."/>
            <person name="Lapidus A."/>
            <person name="Glavina del Rio T."/>
            <person name="Dalin E."/>
            <person name="Tice H."/>
            <person name="Bruce D."/>
            <person name="Goodwin L."/>
            <person name="Pitluck S."/>
            <person name="Chertkov O."/>
            <person name="Brettin T."/>
            <person name="Detter J.C."/>
            <person name="Han C."/>
            <person name="Kuske C.R."/>
            <person name="Schmutz J."/>
            <person name="Larimer F."/>
            <person name="Land M."/>
            <person name="Hauser L."/>
            <person name="Kyrpides N."/>
            <person name="Lykidis A."/>
            <person name="Emerson D."/>
            <person name="Richardson P."/>
        </authorList>
    </citation>
    <scope>NUCLEOTIDE SEQUENCE [LARGE SCALE GENOMIC DNA]</scope>
    <source>
        <strain evidence="3">ATCC 51168 / LMG 8142 / SP-6</strain>
    </source>
</reference>
<evidence type="ECO:0000256" key="1">
    <source>
        <dbReference type="SAM" id="MobiDB-lite"/>
    </source>
</evidence>
<proteinExistence type="predicted"/>
<evidence type="ECO:0000313" key="2">
    <source>
        <dbReference type="EMBL" id="ACB32598.1"/>
    </source>
</evidence>
<feature type="region of interest" description="Disordered" evidence="1">
    <location>
        <begin position="1"/>
        <end position="25"/>
    </location>
</feature>
<dbReference type="eggNOG" id="ENOG5033HK8">
    <property type="taxonomic scope" value="Bacteria"/>
</dbReference>
<dbReference type="SUPFAM" id="SSF103247">
    <property type="entry name" value="TT1751-like"/>
    <property type="match status" value="1"/>
</dbReference>
<dbReference type="AlphaFoldDB" id="B1XW71"/>
<dbReference type="Proteomes" id="UP000001693">
    <property type="component" value="Chromosome"/>
</dbReference>
<protein>
    <recommendedName>
        <fullName evidence="4">DUF302 domain-containing protein</fullName>
    </recommendedName>
</protein>
<gene>
    <name evidence="2" type="ordered locus">Lcho_0323</name>
</gene>
<accession>B1XW71</accession>
<keyword evidence="3" id="KW-1185">Reference proteome</keyword>
<dbReference type="RefSeq" id="WP_012345360.1">
    <property type="nucleotide sequence ID" value="NC_010524.1"/>
</dbReference>
<sequence>MVLSSPLHSRPESTSIPREPAARRSREEVAGISMPWRCWLTGCMAVVMLAAGDARAEDFGQDRRQTHYSTTETMARVVASAQARGLSVVARIPMPGQHVEWLVLGPSPDETAVIQHAGDATIDLPLTLQISQTEDGGAEVRFHDASMPGAHSLSDDLRERMDALPGLLDDALAVH</sequence>
<dbReference type="HOGENOM" id="CLU_1530679_0_0_4"/>